<comment type="similarity">
    <text evidence="2">Belongs to the UPF0173 family.</text>
</comment>
<dbReference type="AlphaFoldDB" id="A0A5D6WF36"/>
<dbReference type="Proteomes" id="UP000323646">
    <property type="component" value="Unassembled WGS sequence"/>
</dbReference>
<dbReference type="GO" id="GO:0016787">
    <property type="term" value="F:hydrolase activity"/>
    <property type="evidence" value="ECO:0007669"/>
    <property type="project" value="UniProtKB-UniRule"/>
</dbReference>
<dbReference type="PANTHER" id="PTHR43546:SF3">
    <property type="entry name" value="UPF0173 METAL-DEPENDENT HYDROLASE MJ1163"/>
    <property type="match status" value="1"/>
</dbReference>
<dbReference type="SUPFAM" id="SSF56281">
    <property type="entry name" value="Metallo-hydrolase/oxidoreductase"/>
    <property type="match status" value="1"/>
</dbReference>
<dbReference type="Gene3D" id="3.60.15.10">
    <property type="entry name" value="Ribonuclease Z/Hydroxyacylglutathione hydrolase-like"/>
    <property type="match status" value="1"/>
</dbReference>
<dbReference type="InterPro" id="IPR050114">
    <property type="entry name" value="UPF0173_UPF0282_UlaG_hydrolase"/>
</dbReference>
<dbReference type="OrthoDB" id="9789133at2"/>
<name>A0A5D6WF36_9FIRM</name>
<feature type="domain" description="Metallo-beta-lactamase" evidence="3">
    <location>
        <begin position="8"/>
        <end position="187"/>
    </location>
</feature>
<dbReference type="Pfam" id="PF12706">
    <property type="entry name" value="Lactamase_B_2"/>
    <property type="match status" value="1"/>
</dbReference>
<evidence type="ECO:0000313" key="5">
    <source>
        <dbReference type="Proteomes" id="UP000323646"/>
    </source>
</evidence>
<sequence>MVKFKYYGHSCFLLDDGQYKVLVDPFLTGNPKATIKMEEVECDFILISHAHGDHLGDAPEIAGRTGAELVSTPEVLGVCEARVPGLKQHPMNLGGSIHLPFGKVRMTMAKHSSGVPGGIACGFVIYMGGLQIYFAGDTALFGDMQIIGRKDELDYAILPIGDNYTMGLEDAALAAQWLNARHVIPVHYNTWPIINQDVKHYAEITEAMSRAQVHVVDPGSEIEL</sequence>
<comment type="caution">
    <text evidence="4">The sequence shown here is derived from an EMBL/GenBank/DDBJ whole genome shotgun (WGS) entry which is preliminary data.</text>
</comment>
<dbReference type="PANTHER" id="PTHR43546">
    <property type="entry name" value="UPF0173 METAL-DEPENDENT HYDROLASE MJ1163-RELATED"/>
    <property type="match status" value="1"/>
</dbReference>
<dbReference type="NCBIfam" id="NF001911">
    <property type="entry name" value="PRK00685.1"/>
    <property type="match status" value="1"/>
</dbReference>
<evidence type="ECO:0000259" key="3">
    <source>
        <dbReference type="SMART" id="SM00849"/>
    </source>
</evidence>
<dbReference type="EMBL" id="VTOY01000001">
    <property type="protein sequence ID" value="TYZ25044.1"/>
    <property type="molecule type" value="Genomic_DNA"/>
</dbReference>
<keyword evidence="1 2" id="KW-0378">Hydrolase</keyword>
<dbReference type="InterPro" id="IPR036866">
    <property type="entry name" value="RibonucZ/Hydroxyglut_hydro"/>
</dbReference>
<proteinExistence type="inferred from homology"/>
<keyword evidence="5" id="KW-1185">Reference proteome</keyword>
<dbReference type="InterPro" id="IPR022877">
    <property type="entry name" value="UPF0173"/>
</dbReference>
<reference evidence="4 5" key="1">
    <citation type="submission" date="2019-08" db="EMBL/GenBank/DDBJ databases">
        <title>Selenomonas sp. mPRGC5 and Selenomonas sp. mPRGC8 isolated from ruminal fluid of dairy goat (Capra hircus).</title>
        <authorList>
            <person name="Poothong S."/>
            <person name="Nuengjamnong C."/>
            <person name="Tanasupawat S."/>
        </authorList>
    </citation>
    <scope>NUCLEOTIDE SEQUENCE [LARGE SCALE GENOMIC DNA]</scope>
    <source>
        <strain evidence="5">mPRGC5</strain>
    </source>
</reference>
<evidence type="ECO:0000313" key="4">
    <source>
        <dbReference type="EMBL" id="TYZ25044.1"/>
    </source>
</evidence>
<dbReference type="InterPro" id="IPR001279">
    <property type="entry name" value="Metallo-B-lactamas"/>
</dbReference>
<dbReference type="SMART" id="SM00849">
    <property type="entry name" value="Lactamase_B"/>
    <property type="match status" value="1"/>
</dbReference>
<protein>
    <recommendedName>
        <fullName evidence="2">UPF0173 metal-dependent hydrolase FZ040_03180</fullName>
    </recommendedName>
</protein>
<evidence type="ECO:0000256" key="2">
    <source>
        <dbReference type="HAMAP-Rule" id="MF_00457"/>
    </source>
</evidence>
<gene>
    <name evidence="4" type="ORF">FZ040_03180</name>
</gene>
<accession>A0A5D6WF36</accession>
<dbReference type="RefSeq" id="WP_149170660.1">
    <property type="nucleotide sequence ID" value="NZ_VTOY01000001.1"/>
</dbReference>
<dbReference type="HAMAP" id="MF_00457">
    <property type="entry name" value="UPF0173"/>
    <property type="match status" value="1"/>
</dbReference>
<evidence type="ECO:0000256" key="1">
    <source>
        <dbReference type="ARBA" id="ARBA00022801"/>
    </source>
</evidence>
<organism evidence="4 5">
    <name type="scientific">Selenomonas ruminis</name>
    <dbReference type="NCBI Taxonomy" id="2593411"/>
    <lineage>
        <taxon>Bacteria</taxon>
        <taxon>Bacillati</taxon>
        <taxon>Bacillota</taxon>
        <taxon>Negativicutes</taxon>
        <taxon>Selenomonadales</taxon>
        <taxon>Selenomonadaceae</taxon>
        <taxon>Selenomonas</taxon>
    </lineage>
</organism>